<proteinExistence type="predicted"/>
<keyword evidence="2" id="KW-0812">Transmembrane</keyword>
<feature type="transmembrane region" description="Helical" evidence="2">
    <location>
        <begin position="67"/>
        <end position="89"/>
    </location>
</feature>
<accession>A0A7W4V0G1</accession>
<feature type="compositionally biased region" description="Basic and acidic residues" evidence="1">
    <location>
        <begin position="1"/>
        <end position="20"/>
    </location>
</feature>
<sequence length="92" mass="10240">MARKNAEPPRRRSTHEEAKPTPEQLRARYLRKRRFLRVGQLIMLIGFLVGLQHWLAHLGVFGTQPPGWVDLAAGYPMAAALILAGAITAGQK</sequence>
<gene>
    <name evidence="3" type="ORF">FHX33_004070</name>
</gene>
<dbReference type="Proteomes" id="UP000538196">
    <property type="component" value="Unassembled WGS sequence"/>
</dbReference>
<keyword evidence="4" id="KW-1185">Reference proteome</keyword>
<organism evidence="3 4">
    <name type="scientific">Leifsonia aquatica</name>
    <name type="common">Corynebacterium aquaticum</name>
    <dbReference type="NCBI Taxonomy" id="144185"/>
    <lineage>
        <taxon>Bacteria</taxon>
        <taxon>Bacillati</taxon>
        <taxon>Actinomycetota</taxon>
        <taxon>Actinomycetes</taxon>
        <taxon>Micrococcales</taxon>
        <taxon>Microbacteriaceae</taxon>
        <taxon>Leifsonia</taxon>
    </lineage>
</organism>
<dbReference type="AlphaFoldDB" id="A0A7W4V0G1"/>
<keyword evidence="2" id="KW-1133">Transmembrane helix</keyword>
<reference evidence="3 4" key="1">
    <citation type="submission" date="2020-08" db="EMBL/GenBank/DDBJ databases">
        <title>Sequencing the genomes of 1000 actinobacteria strains.</title>
        <authorList>
            <person name="Klenk H.-P."/>
        </authorList>
    </citation>
    <scope>NUCLEOTIDE SEQUENCE [LARGE SCALE GENOMIC DNA]</scope>
    <source>
        <strain evidence="3 4">DSM 20146</strain>
    </source>
</reference>
<name>A0A7W4V0G1_LEIAQ</name>
<protein>
    <submittedName>
        <fullName evidence="3">Disulfide bond formation protein DsbB</fullName>
    </submittedName>
</protein>
<feature type="transmembrane region" description="Helical" evidence="2">
    <location>
        <begin position="35"/>
        <end position="55"/>
    </location>
</feature>
<feature type="region of interest" description="Disordered" evidence="1">
    <location>
        <begin position="1"/>
        <end position="24"/>
    </location>
</feature>
<comment type="caution">
    <text evidence="3">The sequence shown here is derived from an EMBL/GenBank/DDBJ whole genome shotgun (WGS) entry which is preliminary data.</text>
</comment>
<evidence type="ECO:0000256" key="2">
    <source>
        <dbReference type="SAM" id="Phobius"/>
    </source>
</evidence>
<evidence type="ECO:0000256" key="1">
    <source>
        <dbReference type="SAM" id="MobiDB-lite"/>
    </source>
</evidence>
<evidence type="ECO:0000313" key="4">
    <source>
        <dbReference type="Proteomes" id="UP000538196"/>
    </source>
</evidence>
<keyword evidence="2" id="KW-0472">Membrane</keyword>
<dbReference type="RefSeq" id="WP_051336973.1">
    <property type="nucleotide sequence ID" value="NZ_JACHVP010000006.1"/>
</dbReference>
<dbReference type="EMBL" id="JACHVP010000006">
    <property type="protein sequence ID" value="MBB2969287.1"/>
    <property type="molecule type" value="Genomic_DNA"/>
</dbReference>
<evidence type="ECO:0000313" key="3">
    <source>
        <dbReference type="EMBL" id="MBB2969287.1"/>
    </source>
</evidence>